<protein>
    <recommendedName>
        <fullName evidence="9">PKD domain-containing protein</fullName>
    </recommendedName>
</protein>
<keyword evidence="4" id="KW-1015">Disulfide bond</keyword>
<dbReference type="InterPro" id="IPR039448">
    <property type="entry name" value="Beta_helix"/>
</dbReference>
<dbReference type="InterPro" id="IPR011050">
    <property type="entry name" value="Pectin_lyase_fold/virulence"/>
</dbReference>
<dbReference type="Proteomes" id="UP000434582">
    <property type="component" value="Unassembled WGS sequence"/>
</dbReference>
<dbReference type="PANTHER" id="PTHR19277:SF125">
    <property type="entry name" value="B6"/>
    <property type="match status" value="1"/>
</dbReference>
<feature type="domain" description="PKD" evidence="6">
    <location>
        <begin position="433"/>
        <end position="491"/>
    </location>
</feature>
<evidence type="ECO:0000313" key="8">
    <source>
        <dbReference type="Proteomes" id="UP000434582"/>
    </source>
</evidence>
<dbReference type="InterPro" id="IPR035986">
    <property type="entry name" value="PKD_dom_sf"/>
</dbReference>
<dbReference type="Pfam" id="PF13229">
    <property type="entry name" value="Beta_helix"/>
    <property type="match status" value="1"/>
</dbReference>
<dbReference type="PROSITE" id="PS50025">
    <property type="entry name" value="LAM_G_DOMAIN"/>
    <property type="match status" value="1"/>
</dbReference>
<dbReference type="AlphaFoldDB" id="A0A7X1ZFF0"/>
<evidence type="ECO:0000256" key="1">
    <source>
        <dbReference type="ARBA" id="ARBA00001913"/>
    </source>
</evidence>
<dbReference type="Gene3D" id="2.60.40.10">
    <property type="entry name" value="Immunoglobulins"/>
    <property type="match status" value="1"/>
</dbReference>
<dbReference type="OrthoDB" id="3938151at2"/>
<accession>A0A7X1ZFF0</accession>
<evidence type="ECO:0000313" key="7">
    <source>
        <dbReference type="EMBL" id="MQX36240.1"/>
    </source>
</evidence>
<evidence type="ECO:0000256" key="3">
    <source>
        <dbReference type="ARBA" id="ARBA00022837"/>
    </source>
</evidence>
<dbReference type="InterPro" id="IPR013320">
    <property type="entry name" value="ConA-like_dom_sf"/>
</dbReference>
<evidence type="ECO:0008006" key="9">
    <source>
        <dbReference type="Google" id="ProtNLM"/>
    </source>
</evidence>
<name>A0A7X1ZFF0_9PROT</name>
<dbReference type="GO" id="GO:0046872">
    <property type="term" value="F:metal ion binding"/>
    <property type="evidence" value="ECO:0007669"/>
    <property type="project" value="UniProtKB-KW"/>
</dbReference>
<evidence type="ECO:0000259" key="5">
    <source>
        <dbReference type="PROSITE" id="PS50025"/>
    </source>
</evidence>
<dbReference type="CDD" id="cd00110">
    <property type="entry name" value="LamG"/>
    <property type="match status" value="1"/>
</dbReference>
<gene>
    <name evidence="7" type="ORF">GHC57_06880</name>
</gene>
<dbReference type="SUPFAM" id="SSF51126">
    <property type="entry name" value="Pectin lyase-like"/>
    <property type="match status" value="1"/>
</dbReference>
<evidence type="ECO:0000256" key="2">
    <source>
        <dbReference type="ARBA" id="ARBA00022723"/>
    </source>
</evidence>
<dbReference type="InterPro" id="IPR051360">
    <property type="entry name" value="Neuronal_Pentraxin_Related"/>
</dbReference>
<dbReference type="Pfam" id="PF13385">
    <property type="entry name" value="Laminin_G_3"/>
    <property type="match status" value="3"/>
</dbReference>
<dbReference type="PROSITE" id="PS50093">
    <property type="entry name" value="PKD"/>
    <property type="match status" value="1"/>
</dbReference>
<comment type="cofactor">
    <cofactor evidence="1">
        <name>Ca(2+)</name>
        <dbReference type="ChEBI" id="CHEBI:29108"/>
    </cofactor>
</comment>
<dbReference type="InterPro" id="IPR001791">
    <property type="entry name" value="Laminin_G"/>
</dbReference>
<dbReference type="SUPFAM" id="SSF49899">
    <property type="entry name" value="Concanavalin A-like lectins/glucanases"/>
    <property type="match status" value="3"/>
</dbReference>
<keyword evidence="8" id="KW-1185">Reference proteome</keyword>
<dbReference type="InterPro" id="IPR000601">
    <property type="entry name" value="PKD_dom"/>
</dbReference>
<organism evidence="7 8">
    <name type="scientific">Roseospira navarrensis</name>
    <dbReference type="NCBI Taxonomy" id="140058"/>
    <lineage>
        <taxon>Bacteria</taxon>
        <taxon>Pseudomonadati</taxon>
        <taxon>Pseudomonadota</taxon>
        <taxon>Alphaproteobacteria</taxon>
        <taxon>Rhodospirillales</taxon>
        <taxon>Rhodospirillaceae</taxon>
        <taxon>Roseospira</taxon>
    </lineage>
</organism>
<dbReference type="InterPro" id="IPR006626">
    <property type="entry name" value="PbH1"/>
</dbReference>
<dbReference type="EMBL" id="WIVE01000015">
    <property type="protein sequence ID" value="MQX36240.1"/>
    <property type="molecule type" value="Genomic_DNA"/>
</dbReference>
<dbReference type="RefSeq" id="WP_153342535.1">
    <property type="nucleotide sequence ID" value="NZ_WIVE01000015.1"/>
</dbReference>
<sequence length="1147" mass="120886">MTTYHATNSEELNSIIEKIRGGETIILEGGHYGTLKLVGGKAPNLQNLSSTVTIVSEDPNNPATLSGLGIHDAINLTFDSIEFSYTFVEGDTSRTKPFSVTEAARIEFRNASFTGDVASGTGSHADGYGTGFGLNVRASRDVVIEDSTFDTFHRAAVFGQVDGLTVTGNTFSNMSSDGVNFAAVTGVLIEDNHFHDFRKHPDDPSHMDFIQFWTNGTTSPTTNVVIRGNILDRGDGDATQSIFMRNEVVDSQDGGYDMYYRNVLIENNVIHASQAHGITVGETDGLVIRNNTIVQSENGDTATVAIPKINANGESFNVSITGNIVPFPPVLQTRDPRSSLGDNYVTQAADPNAPHYVQSVFVDSLGGRTVSVPEDLQVLPGSPAAGYGASLTRFDARPDALTAAIHFQDNEVLTGEPMTFDASLSRGPGGPVSGDSAAFTWTIRDAEGTQVATQTGPRAAFVTEVPGLYTAELTVTGADGTQATNLTQVHVGDSVLMALDFQSGRIDDLSLYDGDGSAVSGAVFATVEGITALNLSETQGLNLDLGPNEHLYGLDGFTLDFGLRRAYALDGEGDIFRMHQSFTVSVTEKAEIAVWMATQDGQDVTIVTRGAALKNTDWHHVAVSYDSAAGELGIYVDGRLVGAGDISGTTLLRASWDPHIGNVWKGGALGYLSHLTLSANASDTADVRALDSAFDAYLTGAGASVPEVLTSAAAVADPVTPIDPVDPPRGTGQPETRFAFAADAYDPATVSLEGEAAVRTDADGSRSVHTADGYVRVRDDADMMGQDQLSVFFDVRADTVPGQEARLFWHHLNVGVILGDDGDLVFRFMDGDRQTVTVSDPGLTDGGWHRLGFSVDTDTGAFQAYMDGALIASETLRGVSLAETSDYEIWFGGTAWGRSLDGAVDNLAIYNAHVDRETAAVLSALTPWSAPSDVSGPGSLQAALSFDGVQALDGQGRAAATLEGGATMVRDAGGGADGPGYVDTTDGYVSFSDTSGLTGTDQLSVFFEFRTDAAPFEDARLFWHHMNMGVILGQDGDLAFTFLDGDRQTVTVSDPGVIDGQWHTVGFAVDATTGAFQAYLDGALVADEVLSGVSLVETSRYDLWLGGTDWGRSLSGDVGSLAIYDGFVGHDIADAVVAPVGGDGLIG</sequence>
<keyword evidence="2" id="KW-0479">Metal-binding</keyword>
<dbReference type="Gene3D" id="2.160.20.10">
    <property type="entry name" value="Single-stranded right-handed beta-helix, Pectin lyase-like"/>
    <property type="match status" value="1"/>
</dbReference>
<dbReference type="Pfam" id="PF00801">
    <property type="entry name" value="PKD"/>
    <property type="match status" value="1"/>
</dbReference>
<dbReference type="SMART" id="SM00282">
    <property type="entry name" value="LamG"/>
    <property type="match status" value="2"/>
</dbReference>
<feature type="domain" description="Laminin G" evidence="5">
    <location>
        <begin position="978"/>
        <end position="1147"/>
    </location>
</feature>
<proteinExistence type="predicted"/>
<dbReference type="SMART" id="SM00710">
    <property type="entry name" value="PbH1"/>
    <property type="match status" value="5"/>
</dbReference>
<dbReference type="PANTHER" id="PTHR19277">
    <property type="entry name" value="PENTRAXIN"/>
    <property type="match status" value="1"/>
</dbReference>
<reference evidence="7 8" key="1">
    <citation type="submission" date="2019-10" db="EMBL/GenBank/DDBJ databases">
        <title>Draft whole-genome sequence of the purple nonsulfur photosynthetic bacterium Roseospira navarrensis DSM 15114.</title>
        <authorList>
            <person name="Kyndt J.A."/>
            <person name="Meyer T.E."/>
        </authorList>
    </citation>
    <scope>NUCLEOTIDE SEQUENCE [LARGE SCALE GENOMIC DNA]</scope>
    <source>
        <strain evidence="7 8">DSM 15114</strain>
    </source>
</reference>
<dbReference type="Gene3D" id="2.60.120.200">
    <property type="match status" value="3"/>
</dbReference>
<comment type="caution">
    <text evidence="7">The sequence shown here is derived from an EMBL/GenBank/DDBJ whole genome shotgun (WGS) entry which is preliminary data.</text>
</comment>
<dbReference type="InterPro" id="IPR013783">
    <property type="entry name" value="Ig-like_fold"/>
</dbReference>
<dbReference type="SUPFAM" id="SSF49299">
    <property type="entry name" value="PKD domain"/>
    <property type="match status" value="1"/>
</dbReference>
<evidence type="ECO:0000256" key="4">
    <source>
        <dbReference type="ARBA" id="ARBA00023157"/>
    </source>
</evidence>
<keyword evidence="3" id="KW-0106">Calcium</keyword>
<dbReference type="InterPro" id="IPR012334">
    <property type="entry name" value="Pectin_lyas_fold"/>
</dbReference>
<evidence type="ECO:0000259" key="6">
    <source>
        <dbReference type="PROSITE" id="PS50093"/>
    </source>
</evidence>